<dbReference type="EMBL" id="VBAN01000059">
    <property type="protein sequence ID" value="TMI84509.1"/>
    <property type="molecule type" value="Genomic_DNA"/>
</dbReference>
<keyword evidence="1" id="KW-0472">Membrane</keyword>
<proteinExistence type="predicted"/>
<dbReference type="Pfam" id="PF10646">
    <property type="entry name" value="Germane"/>
    <property type="match status" value="1"/>
</dbReference>
<evidence type="ECO:0000313" key="3">
    <source>
        <dbReference type="EMBL" id="TMI84509.1"/>
    </source>
</evidence>
<feature type="domain" description="GerMN" evidence="2">
    <location>
        <begin position="80"/>
        <end position="166"/>
    </location>
</feature>
<evidence type="ECO:0000256" key="1">
    <source>
        <dbReference type="SAM" id="Phobius"/>
    </source>
</evidence>
<dbReference type="InterPro" id="IPR019606">
    <property type="entry name" value="GerMN"/>
</dbReference>
<feature type="transmembrane region" description="Helical" evidence="1">
    <location>
        <begin position="20"/>
        <end position="41"/>
    </location>
</feature>
<keyword evidence="1" id="KW-0812">Transmembrane</keyword>
<protein>
    <recommendedName>
        <fullName evidence="2">GerMN domain-containing protein</fullName>
    </recommendedName>
</protein>
<reference evidence="3 4" key="1">
    <citation type="journal article" date="2019" name="Nat. Microbiol.">
        <title>Mediterranean grassland soil C-N compound turnover is dependent on rainfall and depth, and is mediated by genomically divergent microorganisms.</title>
        <authorList>
            <person name="Diamond S."/>
            <person name="Andeer P.F."/>
            <person name="Li Z."/>
            <person name="Crits-Christoph A."/>
            <person name="Burstein D."/>
            <person name="Anantharaman K."/>
            <person name="Lane K.R."/>
            <person name="Thomas B.C."/>
            <person name="Pan C."/>
            <person name="Northen T.R."/>
            <person name="Banfield J.F."/>
        </authorList>
    </citation>
    <scope>NUCLEOTIDE SEQUENCE [LARGE SCALE GENOMIC DNA]</scope>
    <source>
        <strain evidence="3">NP_6</strain>
    </source>
</reference>
<gene>
    <name evidence="3" type="ORF">E6H03_01885</name>
</gene>
<comment type="caution">
    <text evidence="3">The sequence shown here is derived from an EMBL/GenBank/DDBJ whole genome shotgun (WGS) entry which is preliminary data.</text>
</comment>
<keyword evidence="1" id="KW-1133">Transmembrane helix</keyword>
<dbReference type="Proteomes" id="UP000318093">
    <property type="component" value="Unassembled WGS sequence"/>
</dbReference>
<dbReference type="SMART" id="SM00909">
    <property type="entry name" value="Germane"/>
    <property type="match status" value="1"/>
</dbReference>
<dbReference type="AlphaFoldDB" id="A0A537JLU3"/>
<accession>A0A537JLU3</accession>
<sequence length="185" mass="19354">MARGRAGPGREPGFSPPRWAWWLLGLALLGVAGAVASQWIAAHRRPAGIEVYFVVRGAGRTGSLVPVHRPAPAGPTEVRLETALRALLSGPHDARLHTEIPQGTALLGVGVRDGVVTVDVSPTFASGGGSTSMLGRVWQVVYTATQFPDAPAVQILINGRRVEALGGEGILIGAPLRRPEVPPSF</sequence>
<evidence type="ECO:0000259" key="2">
    <source>
        <dbReference type="SMART" id="SM00909"/>
    </source>
</evidence>
<organism evidence="3 4">
    <name type="scientific">Candidatus Segetimicrobium genomatis</name>
    <dbReference type="NCBI Taxonomy" id="2569760"/>
    <lineage>
        <taxon>Bacteria</taxon>
        <taxon>Bacillati</taxon>
        <taxon>Candidatus Sysuimicrobiota</taxon>
        <taxon>Candidatus Sysuimicrobiia</taxon>
        <taxon>Candidatus Sysuimicrobiales</taxon>
        <taxon>Candidatus Segetimicrobiaceae</taxon>
        <taxon>Candidatus Segetimicrobium</taxon>
    </lineage>
</organism>
<evidence type="ECO:0000313" key="4">
    <source>
        <dbReference type="Proteomes" id="UP000318093"/>
    </source>
</evidence>
<name>A0A537JLU3_9BACT</name>